<keyword evidence="1" id="KW-0812">Transmembrane</keyword>
<evidence type="ECO:0000313" key="2">
    <source>
        <dbReference type="EMBL" id="MCX2973298.1"/>
    </source>
</evidence>
<sequence>MSKASRKYYRTLLLGVAAMAALVWSAVDQFGIPWADMLNLLLTTVAVIGMVIACAAVCVGLWVGLSKLLHKGE</sequence>
<proteinExistence type="predicted"/>
<dbReference type="RefSeq" id="WP_279252230.1">
    <property type="nucleotide sequence ID" value="NZ_SHNP01000002.1"/>
</dbReference>
<evidence type="ECO:0000256" key="1">
    <source>
        <dbReference type="SAM" id="Phobius"/>
    </source>
</evidence>
<organism evidence="2 3">
    <name type="scientific">Candidatus Seongchinamella marina</name>
    <dbReference type="NCBI Taxonomy" id="2518990"/>
    <lineage>
        <taxon>Bacteria</taxon>
        <taxon>Pseudomonadati</taxon>
        <taxon>Pseudomonadota</taxon>
        <taxon>Gammaproteobacteria</taxon>
        <taxon>Cellvibrionales</taxon>
        <taxon>Halieaceae</taxon>
        <taxon>Seongchinamella</taxon>
    </lineage>
</organism>
<evidence type="ECO:0000313" key="3">
    <source>
        <dbReference type="Proteomes" id="UP001143307"/>
    </source>
</evidence>
<protein>
    <submittedName>
        <fullName evidence="2">Uncharacterized protein</fullName>
    </submittedName>
</protein>
<comment type="caution">
    <text evidence="2">The sequence shown here is derived from an EMBL/GenBank/DDBJ whole genome shotgun (WGS) entry which is preliminary data.</text>
</comment>
<keyword evidence="1" id="KW-0472">Membrane</keyword>
<dbReference type="EMBL" id="SHNP01000002">
    <property type="protein sequence ID" value="MCX2973298.1"/>
    <property type="molecule type" value="Genomic_DNA"/>
</dbReference>
<accession>A0ABT3STI5</accession>
<keyword evidence="1" id="KW-1133">Transmembrane helix</keyword>
<reference evidence="2" key="1">
    <citation type="submission" date="2019-02" db="EMBL/GenBank/DDBJ databases">
        <authorList>
            <person name="Li S.-H."/>
        </authorList>
    </citation>
    <scope>NUCLEOTIDE SEQUENCE</scope>
    <source>
        <strain evidence="2">IMCC8485</strain>
    </source>
</reference>
<name>A0ABT3STI5_9GAMM</name>
<keyword evidence="3" id="KW-1185">Reference proteome</keyword>
<gene>
    <name evidence="2" type="ORF">EYC87_06830</name>
</gene>
<dbReference type="Proteomes" id="UP001143307">
    <property type="component" value="Unassembled WGS sequence"/>
</dbReference>
<feature type="transmembrane region" description="Helical" evidence="1">
    <location>
        <begin position="41"/>
        <end position="65"/>
    </location>
</feature>